<dbReference type="InterPro" id="IPR005532">
    <property type="entry name" value="SUMF_dom"/>
</dbReference>
<dbReference type="PANTHER" id="PTHR23150">
    <property type="entry name" value="SULFATASE MODIFYING FACTOR 1, 2"/>
    <property type="match status" value="1"/>
</dbReference>
<dbReference type="InterPro" id="IPR016187">
    <property type="entry name" value="CTDL_fold"/>
</dbReference>
<dbReference type="SUPFAM" id="SSF56436">
    <property type="entry name" value="C-type lectin-like"/>
    <property type="match status" value="1"/>
</dbReference>
<proteinExistence type="predicted"/>
<dbReference type="Gene3D" id="3.90.1580.10">
    <property type="entry name" value="paralog of FGE (formylglycine-generating enzyme)"/>
    <property type="match status" value="1"/>
</dbReference>
<reference key="2">
    <citation type="submission" date="2011-04" db="EMBL/GenBank/DDBJ databases">
        <title>Complete sequence of chromosome of Haliscomenobacter hydrossis DSM 1100.</title>
        <authorList>
            <consortium name="US DOE Joint Genome Institute (JGI-PGF)"/>
            <person name="Lucas S."/>
            <person name="Han J."/>
            <person name="Lapidus A."/>
            <person name="Bruce D."/>
            <person name="Goodwin L."/>
            <person name="Pitluck S."/>
            <person name="Peters L."/>
            <person name="Kyrpides N."/>
            <person name="Mavromatis K."/>
            <person name="Ivanova N."/>
            <person name="Ovchinnikova G."/>
            <person name="Pagani I."/>
            <person name="Daligault H."/>
            <person name="Detter J.C."/>
            <person name="Han C."/>
            <person name="Land M."/>
            <person name="Hauser L."/>
            <person name="Markowitz V."/>
            <person name="Cheng J.-F."/>
            <person name="Hugenholtz P."/>
            <person name="Woyke T."/>
            <person name="Wu D."/>
            <person name="Verbarg S."/>
            <person name="Frueling A."/>
            <person name="Brambilla E."/>
            <person name="Klenk H.-P."/>
            <person name="Eisen J.A."/>
        </authorList>
    </citation>
    <scope>NUCLEOTIDE SEQUENCE</scope>
    <source>
        <strain>DSM 1100</strain>
    </source>
</reference>
<evidence type="ECO:0000313" key="2">
    <source>
        <dbReference type="EMBL" id="AEE51002.1"/>
    </source>
</evidence>
<keyword evidence="3" id="KW-1185">Reference proteome</keyword>
<dbReference type="EMBL" id="CP002691">
    <property type="protein sequence ID" value="AEE51002.1"/>
    <property type="molecule type" value="Genomic_DNA"/>
</dbReference>
<evidence type="ECO:0000313" key="3">
    <source>
        <dbReference type="Proteomes" id="UP000008461"/>
    </source>
</evidence>
<dbReference type="eggNOG" id="COG1262">
    <property type="taxonomic scope" value="Bacteria"/>
</dbReference>
<organism evidence="2 3">
    <name type="scientific">Haliscomenobacter hydrossis (strain ATCC 27775 / DSM 1100 / LMG 10767 / O)</name>
    <dbReference type="NCBI Taxonomy" id="760192"/>
    <lineage>
        <taxon>Bacteria</taxon>
        <taxon>Pseudomonadati</taxon>
        <taxon>Bacteroidota</taxon>
        <taxon>Saprospiria</taxon>
        <taxon>Saprospirales</taxon>
        <taxon>Haliscomenobacteraceae</taxon>
        <taxon>Haliscomenobacter</taxon>
    </lineage>
</organism>
<dbReference type="Pfam" id="PF03781">
    <property type="entry name" value="FGE-sulfatase"/>
    <property type="match status" value="1"/>
</dbReference>
<dbReference type="InterPro" id="IPR042095">
    <property type="entry name" value="SUMF_sf"/>
</dbReference>
<feature type="domain" description="Sulfatase-modifying factor enzyme-like" evidence="1">
    <location>
        <begin position="1"/>
        <end position="212"/>
    </location>
</feature>
<reference evidence="2 3" key="1">
    <citation type="journal article" date="2011" name="Stand. Genomic Sci.">
        <title>Complete genome sequence of Haliscomenobacter hydrossis type strain (O).</title>
        <authorList>
            <consortium name="US DOE Joint Genome Institute (JGI-PGF)"/>
            <person name="Daligault H."/>
            <person name="Lapidus A."/>
            <person name="Zeytun A."/>
            <person name="Nolan M."/>
            <person name="Lucas S."/>
            <person name="Del Rio T.G."/>
            <person name="Tice H."/>
            <person name="Cheng J.F."/>
            <person name="Tapia R."/>
            <person name="Han C."/>
            <person name="Goodwin L."/>
            <person name="Pitluck S."/>
            <person name="Liolios K."/>
            <person name="Pagani I."/>
            <person name="Ivanova N."/>
            <person name="Huntemann M."/>
            <person name="Mavromatis K."/>
            <person name="Mikhailova N."/>
            <person name="Pati A."/>
            <person name="Chen A."/>
            <person name="Palaniappan K."/>
            <person name="Land M."/>
            <person name="Hauser L."/>
            <person name="Brambilla E.M."/>
            <person name="Rohde M."/>
            <person name="Verbarg S."/>
            <person name="Goker M."/>
            <person name="Bristow J."/>
            <person name="Eisen J.A."/>
            <person name="Markowitz V."/>
            <person name="Hugenholtz P."/>
            <person name="Kyrpides N.C."/>
            <person name="Klenk H.P."/>
            <person name="Woyke T."/>
        </authorList>
    </citation>
    <scope>NUCLEOTIDE SEQUENCE [LARGE SCALE GENOMIC DNA]</scope>
    <source>
        <strain evidence="3">ATCC 27775 / DSM 1100 / LMG 10767 / O</strain>
    </source>
</reference>
<dbReference type="AlphaFoldDB" id="F4KQM9"/>
<accession>F4KQM9</accession>
<dbReference type="HOGENOM" id="CLU_012431_2_1_10"/>
<dbReference type="Proteomes" id="UP000008461">
    <property type="component" value="Chromosome"/>
</dbReference>
<dbReference type="PANTHER" id="PTHR23150:SF19">
    <property type="entry name" value="FORMYLGLYCINE-GENERATING ENZYME"/>
    <property type="match status" value="1"/>
</dbReference>
<protein>
    <submittedName>
        <fullName evidence="2">Sulphatase-modifying factor protein</fullName>
    </submittedName>
</protein>
<gene>
    <name evidence="2" type="ordered locus">Halhy_3140</name>
</gene>
<sequence>MIFIKKGTFVMGCTYEQGNECTEQEKPMHQVTVQDFYISNYEVTQLQWKAIMGTNPSYYSNCDQCPVEQVSWYDIQEYLKKLNLQTGKKYRLPTEAEWEYAARGGNQSKNYKYSGSNGIEEVAWYSNNASSNRPVGQTKANELGLFDMSGNVEEWCQDNFRDYPGSKPTLANPENRIVRGGSSGGAATYCRVAYRNSYAPSFRNRNLGFRLAYSP</sequence>
<dbReference type="GO" id="GO:0120147">
    <property type="term" value="F:formylglycine-generating oxidase activity"/>
    <property type="evidence" value="ECO:0007669"/>
    <property type="project" value="TreeGrafter"/>
</dbReference>
<dbReference type="KEGG" id="hhy:Halhy_3140"/>
<dbReference type="InterPro" id="IPR051043">
    <property type="entry name" value="Sulfatase_Mod_Factor_Kinase"/>
</dbReference>
<evidence type="ECO:0000259" key="1">
    <source>
        <dbReference type="Pfam" id="PF03781"/>
    </source>
</evidence>
<name>F4KQM9_HALH1</name>
<dbReference type="STRING" id="760192.Halhy_3140"/>